<evidence type="ECO:0000256" key="1">
    <source>
        <dbReference type="SAM" id="Phobius"/>
    </source>
</evidence>
<dbReference type="AlphaFoldDB" id="G2KSD2"/>
<feature type="transmembrane region" description="Helical" evidence="1">
    <location>
        <begin position="7"/>
        <end position="26"/>
    </location>
</feature>
<keyword evidence="1" id="KW-0472">Membrane</keyword>
<reference evidence="3 4" key="1">
    <citation type="journal article" date="2011" name="BMC Genomics">
        <title>Genomic insights into an obligate epibiotic bacterial predator: Micavibrio aeruginosavorus ARL-13.</title>
        <authorList>
            <person name="Wang Z."/>
            <person name="Kadouri D."/>
            <person name="Wu M."/>
        </authorList>
    </citation>
    <scope>NUCLEOTIDE SEQUENCE [LARGE SCALE GENOMIC DNA]</scope>
    <source>
        <strain evidence="3 4">ARL-13</strain>
    </source>
</reference>
<keyword evidence="1" id="KW-1133">Transmembrane helix</keyword>
<evidence type="ECO:0000259" key="2">
    <source>
        <dbReference type="Pfam" id="PF20573"/>
    </source>
</evidence>
<sequence length="342" mass="38635">MRRFEKIIAGLIGACALGITGIFVAAHEEPSPHAGTENIGTTMSFANIHTNGDPRIQHLVHRMRQSAAGEELYQYAVRTNMAFTWYNKKTSGALGLYKDHTSFLYTGMSDDHALATLVHEIRHHWQLSEIPFPYARMKPHDQYYSAQLREVDACAYTAHFAAAHKDATGERLAIKFIWRPGYGSGIARDYADMDPQDRNYVRDAYEPCFAQVNIYHKKHINFVSDVRDIVVEQAENATDSQTASSVYHEYFNRISPAQITHMHRQHFTTDLVNNVPVTAIQAMTRHDFKTWFNQNVSTQDPEKLNQADADLNRTAKTLLETMNAKAPAKPKSALEAGLIPQG</sequence>
<organism evidence="3 4">
    <name type="scientific">Micavibrio aeruginosavorus (strain ARL-13)</name>
    <dbReference type="NCBI Taxonomy" id="856793"/>
    <lineage>
        <taxon>Bacteria</taxon>
        <taxon>Pseudomonadati</taxon>
        <taxon>Bdellovibrionota</taxon>
        <taxon>Bdellovibrionia</taxon>
        <taxon>Bdellovibrionales</taxon>
        <taxon>Pseudobdellovibrionaceae</taxon>
        <taxon>Micavibrio</taxon>
    </lineage>
</organism>
<dbReference type="Pfam" id="PF20573">
    <property type="entry name" value="DUF6782"/>
    <property type="match status" value="1"/>
</dbReference>
<evidence type="ECO:0000313" key="4">
    <source>
        <dbReference type="Proteomes" id="UP000009286"/>
    </source>
</evidence>
<keyword evidence="1" id="KW-0812">Transmembrane</keyword>
<proteinExistence type="predicted"/>
<name>G2KSD2_MICAA</name>
<dbReference type="HOGENOM" id="CLU_838901_0_0_5"/>
<dbReference type="InterPro" id="IPR046709">
    <property type="entry name" value="DUF6782"/>
</dbReference>
<dbReference type="EMBL" id="CP002382">
    <property type="protein sequence ID" value="AEP09216.1"/>
    <property type="molecule type" value="Genomic_DNA"/>
</dbReference>
<dbReference type="STRING" id="856793.MICA_883"/>
<dbReference type="OrthoDB" id="5298817at2"/>
<gene>
    <name evidence="3" type="ordered locus">MICA_883</name>
</gene>
<protein>
    <recommendedName>
        <fullName evidence="2">DUF6782 domain-containing protein</fullName>
    </recommendedName>
</protein>
<dbReference type="Proteomes" id="UP000009286">
    <property type="component" value="Chromosome"/>
</dbReference>
<dbReference type="KEGG" id="mai:MICA_883"/>
<dbReference type="RefSeq" id="WP_014102439.1">
    <property type="nucleotide sequence ID" value="NC_016026.1"/>
</dbReference>
<feature type="domain" description="DUF6782" evidence="2">
    <location>
        <begin position="45"/>
        <end position="170"/>
    </location>
</feature>
<evidence type="ECO:0000313" key="3">
    <source>
        <dbReference type="EMBL" id="AEP09216.1"/>
    </source>
</evidence>
<keyword evidence="4" id="KW-1185">Reference proteome</keyword>
<accession>G2KSD2</accession>